<name>A0AAW0W615_CHEQU</name>
<evidence type="ECO:0000313" key="3">
    <source>
        <dbReference type="Proteomes" id="UP001445076"/>
    </source>
</evidence>
<evidence type="ECO:0000256" key="1">
    <source>
        <dbReference type="SAM" id="MobiDB-lite"/>
    </source>
</evidence>
<accession>A0AAW0W615</accession>
<dbReference type="Proteomes" id="UP001445076">
    <property type="component" value="Unassembled WGS sequence"/>
</dbReference>
<dbReference type="EMBL" id="JARKIK010000085">
    <property type="protein sequence ID" value="KAK8724725.1"/>
    <property type="molecule type" value="Genomic_DNA"/>
</dbReference>
<gene>
    <name evidence="2" type="ORF">OTU49_017489</name>
</gene>
<keyword evidence="3" id="KW-1185">Reference proteome</keyword>
<evidence type="ECO:0000313" key="2">
    <source>
        <dbReference type="EMBL" id="KAK8724725.1"/>
    </source>
</evidence>
<protein>
    <submittedName>
        <fullName evidence="2">Uncharacterized protein</fullName>
    </submittedName>
</protein>
<reference evidence="2 3" key="1">
    <citation type="journal article" date="2024" name="BMC Genomics">
        <title>Genome assembly of redclaw crayfish (Cherax quadricarinatus) provides insights into its immune adaptation and hypoxia tolerance.</title>
        <authorList>
            <person name="Liu Z."/>
            <person name="Zheng J."/>
            <person name="Li H."/>
            <person name="Fang K."/>
            <person name="Wang S."/>
            <person name="He J."/>
            <person name="Zhou D."/>
            <person name="Weng S."/>
            <person name="Chi M."/>
            <person name="Gu Z."/>
            <person name="He J."/>
            <person name="Li F."/>
            <person name="Wang M."/>
        </authorList>
    </citation>
    <scope>NUCLEOTIDE SEQUENCE [LARGE SCALE GENOMIC DNA]</scope>
    <source>
        <strain evidence="2">ZL_2023a</strain>
    </source>
</reference>
<organism evidence="2 3">
    <name type="scientific">Cherax quadricarinatus</name>
    <name type="common">Australian red claw crayfish</name>
    <dbReference type="NCBI Taxonomy" id="27406"/>
    <lineage>
        <taxon>Eukaryota</taxon>
        <taxon>Metazoa</taxon>
        <taxon>Ecdysozoa</taxon>
        <taxon>Arthropoda</taxon>
        <taxon>Crustacea</taxon>
        <taxon>Multicrustacea</taxon>
        <taxon>Malacostraca</taxon>
        <taxon>Eumalacostraca</taxon>
        <taxon>Eucarida</taxon>
        <taxon>Decapoda</taxon>
        <taxon>Pleocyemata</taxon>
        <taxon>Astacidea</taxon>
        <taxon>Parastacoidea</taxon>
        <taxon>Parastacidae</taxon>
        <taxon>Cherax</taxon>
    </lineage>
</organism>
<comment type="caution">
    <text evidence="2">The sequence shown here is derived from an EMBL/GenBank/DDBJ whole genome shotgun (WGS) entry which is preliminary data.</text>
</comment>
<feature type="non-terminal residue" evidence="2">
    <location>
        <position position="115"/>
    </location>
</feature>
<sequence>MALAQFRTPLSSPPKMPSTPRHPRSQPPPLGLQSPSSSIGWSGPPSFVSSSGPSSPNINTLEFFSHLHRYDTYMPPPSPQFLTPITSLTTTVAPTNLNTAISDHTLNHPFITKLN</sequence>
<feature type="region of interest" description="Disordered" evidence="1">
    <location>
        <begin position="1"/>
        <end position="58"/>
    </location>
</feature>
<proteinExistence type="predicted"/>
<feature type="compositionally biased region" description="Low complexity" evidence="1">
    <location>
        <begin position="31"/>
        <end position="56"/>
    </location>
</feature>
<dbReference type="AlphaFoldDB" id="A0AAW0W615"/>